<sequence>MSPLLLMVQGSCSEGAKRNDSQQQLEKGC</sequence>
<proteinExistence type="predicted"/>
<reference evidence="2" key="2">
    <citation type="journal article" date="2015" name="Data Brief">
        <title>Shoot transcriptome of the giant reed, Arundo donax.</title>
        <authorList>
            <person name="Barrero R.A."/>
            <person name="Guerrero F.D."/>
            <person name="Moolhuijzen P."/>
            <person name="Goolsby J.A."/>
            <person name="Tidwell J."/>
            <person name="Bellgard S.E."/>
            <person name="Bellgard M.I."/>
        </authorList>
    </citation>
    <scope>NUCLEOTIDE SEQUENCE</scope>
    <source>
        <tissue evidence="2">Shoot tissue taken approximately 20 cm above the soil surface</tissue>
    </source>
</reference>
<reference evidence="2" key="1">
    <citation type="submission" date="2014-09" db="EMBL/GenBank/DDBJ databases">
        <authorList>
            <person name="Magalhaes I.L.F."/>
            <person name="Oliveira U."/>
            <person name="Santos F.R."/>
            <person name="Vidigal T.H.D.A."/>
            <person name="Brescovit A.D."/>
            <person name="Santos A.J."/>
        </authorList>
    </citation>
    <scope>NUCLEOTIDE SEQUENCE</scope>
    <source>
        <tissue evidence="2">Shoot tissue taken approximately 20 cm above the soil surface</tissue>
    </source>
</reference>
<evidence type="ECO:0000313" key="2">
    <source>
        <dbReference type="EMBL" id="JAD56520.1"/>
    </source>
</evidence>
<accession>A0A0A9B5R8</accession>
<dbReference type="EMBL" id="GBRH01241375">
    <property type="protein sequence ID" value="JAD56520.1"/>
    <property type="molecule type" value="Transcribed_RNA"/>
</dbReference>
<organism evidence="2">
    <name type="scientific">Arundo donax</name>
    <name type="common">Giant reed</name>
    <name type="synonym">Donax arundinaceus</name>
    <dbReference type="NCBI Taxonomy" id="35708"/>
    <lineage>
        <taxon>Eukaryota</taxon>
        <taxon>Viridiplantae</taxon>
        <taxon>Streptophyta</taxon>
        <taxon>Embryophyta</taxon>
        <taxon>Tracheophyta</taxon>
        <taxon>Spermatophyta</taxon>
        <taxon>Magnoliopsida</taxon>
        <taxon>Liliopsida</taxon>
        <taxon>Poales</taxon>
        <taxon>Poaceae</taxon>
        <taxon>PACMAD clade</taxon>
        <taxon>Arundinoideae</taxon>
        <taxon>Arundineae</taxon>
        <taxon>Arundo</taxon>
    </lineage>
</organism>
<feature type="region of interest" description="Disordered" evidence="1">
    <location>
        <begin position="9"/>
        <end position="29"/>
    </location>
</feature>
<evidence type="ECO:0000256" key="1">
    <source>
        <dbReference type="SAM" id="MobiDB-lite"/>
    </source>
</evidence>
<dbReference type="AlphaFoldDB" id="A0A0A9B5R8"/>
<protein>
    <submittedName>
        <fullName evidence="2">Uncharacterized protein</fullName>
    </submittedName>
</protein>
<name>A0A0A9B5R8_ARUDO</name>